<evidence type="ECO:0000313" key="7">
    <source>
        <dbReference type="Proteomes" id="UP000199306"/>
    </source>
</evidence>
<dbReference type="Gene3D" id="2.170.130.10">
    <property type="entry name" value="TonB-dependent receptor, plug domain"/>
    <property type="match status" value="1"/>
</dbReference>
<evidence type="ECO:0000256" key="4">
    <source>
        <dbReference type="SAM" id="SignalP"/>
    </source>
</evidence>
<accession>A0A1I5YX21</accession>
<sequence>MNKTNTLYLNQMKRLFYFLTLLSILSINAGFTAQAQTRGNITGQIVDNNKKIVEFASIMLLKAKDSTLAKGALTDVNGQFEIESVADGNYLLSVSQVGYKKYFTPAFTIGEGNRVIKFPNIVLNEDAKQLGEVQVVAKKPFIEQQIDRTVVNVENSIVSAGSSAIEVLEKAPGVTVDKDGNISLKGKQSVMVMLDGKPTYMSASDLANMLRNMQSSQLDKIEIMTNPPAKYDAAGNAGIINIRLKKNQNMGLNGSLNAGIGYGLDRWFPKENAGINLNYRQGKVNIFGNVSANGRDGFQTQNISRKFFENGVQTSGFDQVGNNLQKSNSVSYKAGADFFIDKKNTIGVLFNGMTGHWGQIGDNNTQIKNAAAVLDTTSITKSDFASDWSNYSTNLNFKHTYDSTGKEFSADLDYAHYNNSTDQKYRTNKFDRENILRQVRNENGTTLSGINIYSGKFDFTMPLKNKAKFEAGAKTSFVKSDNDMAFVFLKGENNETIVPDPLRTRVFVYNENINAAYVNYSKEFKKLSVQIGFRVENTNGQGTLGGKDLLKRNYTNVFPSIFFRQKLSENNQLGYSYSRRIDRPSYEDLNPFLFFLDPYTFQRGNEFLLPQYTDAIEVSHTYKNAFTTTLNFSRTNDVMTDILEQDNARKTTNQTKVNIGHVDNIGIAFSAPVPIAKWWTSNSYLNVYYNHYVGDIPNVVFGSDGSTTTTYKPLDASTVSYTFNSSHQFTLPNGYSMELSGWYQAPFIEGQLAGRSMGAISWGVQKKLMNNKATLKLNVNDVFWLNQFRGSFVFNDIDVKVSNRWESRVARLTFTYRFGNNKVAAARQRATGLEDEKNRVKGSGN</sequence>
<dbReference type="InterPro" id="IPR037066">
    <property type="entry name" value="Plug_dom_sf"/>
</dbReference>
<dbReference type="Gene3D" id="2.40.170.20">
    <property type="entry name" value="TonB-dependent receptor, beta-barrel domain"/>
    <property type="match status" value="1"/>
</dbReference>
<dbReference type="AlphaFoldDB" id="A0A1I5YX21"/>
<evidence type="ECO:0000259" key="5">
    <source>
        <dbReference type="Pfam" id="PF14905"/>
    </source>
</evidence>
<gene>
    <name evidence="6" type="ORF">SAMN04515674_12237</name>
</gene>
<evidence type="ECO:0000256" key="1">
    <source>
        <dbReference type="ARBA" id="ARBA00004442"/>
    </source>
</evidence>
<dbReference type="GO" id="GO:0009279">
    <property type="term" value="C:cell outer membrane"/>
    <property type="evidence" value="ECO:0007669"/>
    <property type="project" value="UniProtKB-SubCell"/>
</dbReference>
<dbReference type="Gene3D" id="2.60.40.1120">
    <property type="entry name" value="Carboxypeptidase-like, regulatory domain"/>
    <property type="match status" value="1"/>
</dbReference>
<dbReference type="STRING" id="1079859.SAMN04515674_12237"/>
<evidence type="ECO:0000256" key="3">
    <source>
        <dbReference type="ARBA" id="ARBA00023237"/>
    </source>
</evidence>
<keyword evidence="7" id="KW-1185">Reference proteome</keyword>
<proteinExistence type="predicted"/>
<keyword evidence="6" id="KW-0675">Receptor</keyword>
<dbReference type="InterPro" id="IPR036942">
    <property type="entry name" value="Beta-barrel_TonB_sf"/>
</dbReference>
<dbReference type="Proteomes" id="UP000199306">
    <property type="component" value="Unassembled WGS sequence"/>
</dbReference>
<feature type="signal peptide" evidence="4">
    <location>
        <begin position="1"/>
        <end position="35"/>
    </location>
</feature>
<evidence type="ECO:0000256" key="2">
    <source>
        <dbReference type="ARBA" id="ARBA00023136"/>
    </source>
</evidence>
<evidence type="ECO:0000313" key="6">
    <source>
        <dbReference type="EMBL" id="SFQ48680.1"/>
    </source>
</evidence>
<dbReference type="InterPro" id="IPR008969">
    <property type="entry name" value="CarboxyPept-like_regulatory"/>
</dbReference>
<dbReference type="Pfam" id="PF14905">
    <property type="entry name" value="OMP_b-brl_3"/>
    <property type="match status" value="1"/>
</dbReference>
<dbReference type="PANTHER" id="PTHR40980:SF4">
    <property type="entry name" value="TONB-DEPENDENT RECEPTOR-LIKE BETA-BARREL DOMAIN-CONTAINING PROTEIN"/>
    <property type="match status" value="1"/>
</dbReference>
<keyword evidence="2" id="KW-0472">Membrane</keyword>
<dbReference type="PANTHER" id="PTHR40980">
    <property type="entry name" value="PLUG DOMAIN-CONTAINING PROTEIN"/>
    <property type="match status" value="1"/>
</dbReference>
<dbReference type="SUPFAM" id="SSF49464">
    <property type="entry name" value="Carboxypeptidase regulatory domain-like"/>
    <property type="match status" value="1"/>
</dbReference>
<organism evidence="6 7">
    <name type="scientific">Pseudarcicella hirudinis</name>
    <dbReference type="NCBI Taxonomy" id="1079859"/>
    <lineage>
        <taxon>Bacteria</taxon>
        <taxon>Pseudomonadati</taxon>
        <taxon>Bacteroidota</taxon>
        <taxon>Cytophagia</taxon>
        <taxon>Cytophagales</taxon>
        <taxon>Flectobacillaceae</taxon>
        <taxon>Pseudarcicella</taxon>
    </lineage>
</organism>
<protein>
    <submittedName>
        <fullName evidence="6">Outer membrane receptor proteins, mostly Fe transport</fullName>
    </submittedName>
</protein>
<reference evidence="6 7" key="1">
    <citation type="submission" date="2016-10" db="EMBL/GenBank/DDBJ databases">
        <authorList>
            <person name="de Groot N.N."/>
        </authorList>
    </citation>
    <scope>NUCLEOTIDE SEQUENCE [LARGE SCALE GENOMIC DNA]</scope>
    <source>
        <strain evidence="7">E92,LMG 26720,CCM 7988</strain>
    </source>
</reference>
<dbReference type="SUPFAM" id="SSF56935">
    <property type="entry name" value="Porins"/>
    <property type="match status" value="1"/>
</dbReference>
<comment type="subcellular location">
    <subcellularLocation>
        <location evidence="1">Cell outer membrane</location>
    </subcellularLocation>
</comment>
<name>A0A1I5YX21_9BACT</name>
<feature type="chain" id="PRO_5011762640" evidence="4">
    <location>
        <begin position="36"/>
        <end position="845"/>
    </location>
</feature>
<dbReference type="EMBL" id="FOXH01000022">
    <property type="protein sequence ID" value="SFQ48680.1"/>
    <property type="molecule type" value="Genomic_DNA"/>
</dbReference>
<dbReference type="Pfam" id="PF13715">
    <property type="entry name" value="CarbopepD_reg_2"/>
    <property type="match status" value="1"/>
</dbReference>
<keyword evidence="3" id="KW-0998">Cell outer membrane</keyword>
<feature type="domain" description="Outer membrane protein beta-barrel" evidence="5">
    <location>
        <begin position="399"/>
        <end position="816"/>
    </location>
</feature>
<dbReference type="InterPro" id="IPR041700">
    <property type="entry name" value="OMP_b-brl_3"/>
</dbReference>
<dbReference type="OrthoDB" id="905812at2"/>
<keyword evidence="4" id="KW-0732">Signal</keyword>